<dbReference type="Gene3D" id="1.20.120.520">
    <property type="entry name" value="nmb1532 protein domain like"/>
    <property type="match status" value="1"/>
</dbReference>
<dbReference type="Proteomes" id="UP001214854">
    <property type="component" value="Unassembled WGS sequence"/>
</dbReference>
<evidence type="ECO:0000313" key="2">
    <source>
        <dbReference type="EMBL" id="MDC7683331.1"/>
    </source>
</evidence>
<organism evidence="2 3">
    <name type="scientific">Asticcacaulis aquaticus</name>
    <dbReference type="NCBI Taxonomy" id="2984212"/>
    <lineage>
        <taxon>Bacteria</taxon>
        <taxon>Pseudomonadati</taxon>
        <taxon>Pseudomonadota</taxon>
        <taxon>Alphaproteobacteria</taxon>
        <taxon>Caulobacterales</taxon>
        <taxon>Caulobacteraceae</taxon>
        <taxon>Asticcacaulis</taxon>
    </lineage>
</organism>
<dbReference type="PANTHER" id="PTHR35585:SF1">
    <property type="entry name" value="HHE DOMAIN PROTEIN (AFU_ORTHOLOGUE AFUA_4G00730)"/>
    <property type="match status" value="1"/>
</dbReference>
<dbReference type="PANTHER" id="PTHR35585">
    <property type="entry name" value="HHE DOMAIN PROTEIN (AFU_ORTHOLOGUE AFUA_4G00730)"/>
    <property type="match status" value="1"/>
</dbReference>
<feature type="domain" description="Hemerythrin-like" evidence="1">
    <location>
        <begin position="3"/>
        <end position="122"/>
    </location>
</feature>
<dbReference type="Pfam" id="PF01814">
    <property type="entry name" value="Hemerythrin"/>
    <property type="match status" value="1"/>
</dbReference>
<gene>
    <name evidence="2" type="ORF">PQU92_08590</name>
</gene>
<dbReference type="EMBL" id="JAQQKX010000005">
    <property type="protein sequence ID" value="MDC7683331.1"/>
    <property type="molecule type" value="Genomic_DNA"/>
</dbReference>
<dbReference type="InterPro" id="IPR012312">
    <property type="entry name" value="Hemerythrin-like"/>
</dbReference>
<evidence type="ECO:0000259" key="1">
    <source>
        <dbReference type="Pfam" id="PF01814"/>
    </source>
</evidence>
<sequence>MDIYGYIKKDHRRFEDLMEQVEKARTTAKRLDIFRTLKAELIIHAKAEEQSLYAAMEKATRSKAVEKKLDHTTEEHDEIEGFLKQISSASPSSDQWMIHFGELKHACAHHFEEEEGTLFEKAKSYFDAAQARQLARDMDALKREMMADA</sequence>
<keyword evidence="3" id="KW-1185">Reference proteome</keyword>
<evidence type="ECO:0000313" key="3">
    <source>
        <dbReference type="Proteomes" id="UP001214854"/>
    </source>
</evidence>
<comment type="caution">
    <text evidence="2">The sequence shown here is derived from an EMBL/GenBank/DDBJ whole genome shotgun (WGS) entry which is preliminary data.</text>
</comment>
<proteinExistence type="predicted"/>
<accession>A0ABT5HV70</accession>
<protein>
    <submittedName>
        <fullName evidence="2">Hemerythrin domain-containing protein</fullName>
    </submittedName>
</protein>
<name>A0ABT5HV70_9CAUL</name>
<reference evidence="2 3" key="1">
    <citation type="submission" date="2023-01" db="EMBL/GenBank/DDBJ databases">
        <title>Novel species of the genus Asticcacaulis isolated from rivers.</title>
        <authorList>
            <person name="Lu H."/>
        </authorList>
    </citation>
    <scope>NUCLEOTIDE SEQUENCE [LARGE SCALE GENOMIC DNA]</scope>
    <source>
        <strain evidence="2 3">BYS171W</strain>
    </source>
</reference>
<dbReference type="RefSeq" id="WP_272747805.1">
    <property type="nucleotide sequence ID" value="NZ_JAQQKX010000005.1"/>
</dbReference>